<organism evidence="1 2">
    <name type="scientific">Phytophthora fragariae</name>
    <dbReference type="NCBI Taxonomy" id="53985"/>
    <lineage>
        <taxon>Eukaryota</taxon>
        <taxon>Sar</taxon>
        <taxon>Stramenopiles</taxon>
        <taxon>Oomycota</taxon>
        <taxon>Peronosporomycetes</taxon>
        <taxon>Peronosporales</taxon>
        <taxon>Peronosporaceae</taxon>
        <taxon>Phytophthora</taxon>
    </lineage>
</organism>
<comment type="caution">
    <text evidence="1">The sequence shown here is derived from an EMBL/GenBank/DDBJ whole genome shotgun (WGS) entry which is preliminary data.</text>
</comment>
<name>A0A6A3PIX2_9STRA</name>
<proteinExistence type="predicted"/>
<gene>
    <name evidence="1" type="ORF">PF006_g32930</name>
</gene>
<dbReference type="EMBL" id="QXGA01010321">
    <property type="protein sequence ID" value="KAE9055535.1"/>
    <property type="molecule type" value="Genomic_DNA"/>
</dbReference>
<evidence type="ECO:0000313" key="2">
    <source>
        <dbReference type="Proteomes" id="UP000440732"/>
    </source>
</evidence>
<sequence length="35" mass="3944">MSNYTIEGQLQAKQYFELFAMVDEVSNKADAETAT</sequence>
<reference evidence="1 2" key="1">
    <citation type="submission" date="2018-08" db="EMBL/GenBank/DDBJ databases">
        <title>Genomic investigation of the strawberry pathogen Phytophthora fragariae indicates pathogenicity is determined by transcriptional variation in three key races.</title>
        <authorList>
            <person name="Adams T.M."/>
            <person name="Armitage A.D."/>
            <person name="Sobczyk M.K."/>
            <person name="Bates H.J."/>
            <person name="Dunwell J.M."/>
            <person name="Nellist C.F."/>
            <person name="Harrison R.J."/>
        </authorList>
    </citation>
    <scope>NUCLEOTIDE SEQUENCE [LARGE SCALE GENOMIC DNA]</scope>
    <source>
        <strain evidence="1 2">NOV-5</strain>
    </source>
</reference>
<protein>
    <submittedName>
        <fullName evidence="1">Uncharacterized protein</fullName>
    </submittedName>
</protein>
<dbReference type="AlphaFoldDB" id="A0A6A3PIX2"/>
<accession>A0A6A3PIX2</accession>
<feature type="non-terminal residue" evidence="1">
    <location>
        <position position="35"/>
    </location>
</feature>
<dbReference type="Proteomes" id="UP000440732">
    <property type="component" value="Unassembled WGS sequence"/>
</dbReference>
<evidence type="ECO:0000313" key="1">
    <source>
        <dbReference type="EMBL" id="KAE9055535.1"/>
    </source>
</evidence>